<comment type="caution">
    <text evidence="5">The sequence shown here is derived from an EMBL/GenBank/DDBJ whole genome shotgun (WGS) entry which is preliminary data.</text>
</comment>
<dbReference type="STRING" id="1447875.A0A2B7WU37"/>
<keyword evidence="2" id="KW-0175">Coiled coil</keyword>
<dbReference type="AlphaFoldDB" id="A0A2B7WU37"/>
<proteinExistence type="inferred from homology"/>
<dbReference type="EMBL" id="PDNB01000193">
    <property type="protein sequence ID" value="PGG99990.1"/>
    <property type="molecule type" value="Genomic_DNA"/>
</dbReference>
<feature type="domain" description="Autophagy-related protein 16" evidence="4">
    <location>
        <begin position="7"/>
        <end position="185"/>
    </location>
</feature>
<evidence type="ECO:0000313" key="6">
    <source>
        <dbReference type="Proteomes" id="UP000223968"/>
    </source>
</evidence>
<evidence type="ECO:0000256" key="3">
    <source>
        <dbReference type="SAM" id="MobiDB-lite"/>
    </source>
</evidence>
<organism evidence="5 6">
    <name type="scientific">Helicocarpus griseus UAMH5409</name>
    <dbReference type="NCBI Taxonomy" id="1447875"/>
    <lineage>
        <taxon>Eukaryota</taxon>
        <taxon>Fungi</taxon>
        <taxon>Dikarya</taxon>
        <taxon>Ascomycota</taxon>
        <taxon>Pezizomycotina</taxon>
        <taxon>Eurotiomycetes</taxon>
        <taxon>Eurotiomycetidae</taxon>
        <taxon>Onygenales</taxon>
        <taxon>Ajellomycetaceae</taxon>
        <taxon>Helicocarpus</taxon>
    </lineage>
</organism>
<feature type="region of interest" description="Disordered" evidence="3">
    <location>
        <begin position="35"/>
        <end position="64"/>
    </location>
</feature>
<feature type="coiled-coil region" evidence="2">
    <location>
        <begin position="75"/>
        <end position="116"/>
    </location>
</feature>
<evidence type="ECO:0000313" key="5">
    <source>
        <dbReference type="EMBL" id="PGG99990.1"/>
    </source>
</evidence>
<dbReference type="CDD" id="cd22887">
    <property type="entry name" value="Atg16_CCD"/>
    <property type="match status" value="1"/>
</dbReference>
<evidence type="ECO:0000256" key="1">
    <source>
        <dbReference type="ARBA" id="ARBA00005331"/>
    </source>
</evidence>
<evidence type="ECO:0000259" key="4">
    <source>
        <dbReference type="Pfam" id="PF08614"/>
    </source>
</evidence>
<protein>
    <recommendedName>
        <fullName evidence="4">Autophagy-related protein 16 domain-containing protein</fullName>
    </recommendedName>
</protein>
<accession>A0A2B7WU37</accession>
<sequence>MSHWREEYFLALGVRDAREQANAALYDAYTRLADRTSQVHPHSHSPTPTTPAAPPSQQQQQQDQEVLLTAARADLSSAQRSRTELLEKLTRTNAELEKLRKKTQTDTRRIETLLAERTQLQTRVRDRDEELRGKAKLLDDVQAELVSINLQFNMADQRAQKLEVENKELVDRWMAKMGSEAEAMNRASKFS</sequence>
<dbReference type="Pfam" id="PF08614">
    <property type="entry name" value="ATG16"/>
    <property type="match status" value="1"/>
</dbReference>
<reference evidence="5 6" key="1">
    <citation type="submission" date="2017-10" db="EMBL/GenBank/DDBJ databases">
        <title>Comparative genomics in systemic dimorphic fungi from Ajellomycetaceae.</title>
        <authorList>
            <person name="Munoz J.F."/>
            <person name="Mcewen J.G."/>
            <person name="Clay O.K."/>
            <person name="Cuomo C.A."/>
        </authorList>
    </citation>
    <scope>NUCLEOTIDE SEQUENCE [LARGE SCALE GENOMIC DNA]</scope>
    <source>
        <strain evidence="5 6">UAMH5409</strain>
    </source>
</reference>
<keyword evidence="6" id="KW-1185">Reference proteome</keyword>
<evidence type="ECO:0000256" key="2">
    <source>
        <dbReference type="SAM" id="Coils"/>
    </source>
</evidence>
<comment type="similarity">
    <text evidence="1">Belongs to the ATG16 family.</text>
</comment>
<name>A0A2B7WU37_9EURO</name>
<gene>
    <name evidence="5" type="ORF">AJ79_08352</name>
</gene>
<dbReference type="InterPro" id="IPR013923">
    <property type="entry name" value="Autophagy-rel_prot_16_dom"/>
</dbReference>
<dbReference type="Gene3D" id="1.20.5.170">
    <property type="match status" value="1"/>
</dbReference>
<dbReference type="OrthoDB" id="8949486at2759"/>
<dbReference type="Proteomes" id="UP000223968">
    <property type="component" value="Unassembled WGS sequence"/>
</dbReference>